<dbReference type="OrthoDB" id="5077519at2759"/>
<feature type="region of interest" description="Disordered" evidence="1">
    <location>
        <begin position="64"/>
        <end position="89"/>
    </location>
</feature>
<feature type="compositionally biased region" description="Basic and acidic residues" evidence="1">
    <location>
        <begin position="64"/>
        <end position="84"/>
    </location>
</feature>
<keyword evidence="3" id="KW-1185">Reference proteome</keyword>
<sequence length="221" mass="25674">MKHQCRYYGQVRSLSNLDALFQYVFLQTWVSGPGRQYWIIERNGSRLRLIGGQEVQDHIRSIREREREREHRRAAAAAGDHETPSKPVNLTFAEKGPWIERTGWEEMYRGKSHPVLSALMERPDSWPHCLGRDYVLGRRDTDGLEKDVVSPAKDEQKMAAVLDRAMDRCEETARKTSRGILSWLRSSRALSCYTKPFTFVSSPSTTKRYRLLFKRCIALVL</sequence>
<accession>A0A9P9AKN7</accession>
<name>A0A9P9AKN7_9HYPO</name>
<evidence type="ECO:0000313" key="3">
    <source>
        <dbReference type="Proteomes" id="UP000777438"/>
    </source>
</evidence>
<evidence type="ECO:0000256" key="1">
    <source>
        <dbReference type="SAM" id="MobiDB-lite"/>
    </source>
</evidence>
<comment type="caution">
    <text evidence="2">The sequence shown here is derived from an EMBL/GenBank/DDBJ whole genome shotgun (WGS) entry which is preliminary data.</text>
</comment>
<dbReference type="EMBL" id="JAGPYM010000024">
    <property type="protein sequence ID" value="KAH6881156.1"/>
    <property type="molecule type" value="Genomic_DNA"/>
</dbReference>
<evidence type="ECO:0000313" key="2">
    <source>
        <dbReference type="EMBL" id="KAH6881156.1"/>
    </source>
</evidence>
<gene>
    <name evidence="2" type="ORF">B0T10DRAFT_518875</name>
</gene>
<protein>
    <submittedName>
        <fullName evidence="2">Uncharacterized protein</fullName>
    </submittedName>
</protein>
<proteinExistence type="predicted"/>
<reference evidence="2 3" key="1">
    <citation type="journal article" date="2021" name="Nat. Commun.">
        <title>Genetic determinants of endophytism in the Arabidopsis root mycobiome.</title>
        <authorList>
            <person name="Mesny F."/>
            <person name="Miyauchi S."/>
            <person name="Thiergart T."/>
            <person name="Pickel B."/>
            <person name="Atanasova L."/>
            <person name="Karlsson M."/>
            <person name="Huettel B."/>
            <person name="Barry K.W."/>
            <person name="Haridas S."/>
            <person name="Chen C."/>
            <person name="Bauer D."/>
            <person name="Andreopoulos W."/>
            <person name="Pangilinan J."/>
            <person name="LaButti K."/>
            <person name="Riley R."/>
            <person name="Lipzen A."/>
            <person name="Clum A."/>
            <person name="Drula E."/>
            <person name="Henrissat B."/>
            <person name="Kohler A."/>
            <person name="Grigoriev I.V."/>
            <person name="Martin F.M."/>
            <person name="Hacquard S."/>
        </authorList>
    </citation>
    <scope>NUCLEOTIDE SEQUENCE [LARGE SCALE GENOMIC DNA]</scope>
    <source>
        <strain evidence="2 3">MPI-CAGE-CH-0241</strain>
    </source>
</reference>
<dbReference type="Proteomes" id="UP000777438">
    <property type="component" value="Unassembled WGS sequence"/>
</dbReference>
<organism evidence="2 3">
    <name type="scientific">Thelonectria olida</name>
    <dbReference type="NCBI Taxonomy" id="1576542"/>
    <lineage>
        <taxon>Eukaryota</taxon>
        <taxon>Fungi</taxon>
        <taxon>Dikarya</taxon>
        <taxon>Ascomycota</taxon>
        <taxon>Pezizomycotina</taxon>
        <taxon>Sordariomycetes</taxon>
        <taxon>Hypocreomycetidae</taxon>
        <taxon>Hypocreales</taxon>
        <taxon>Nectriaceae</taxon>
        <taxon>Thelonectria</taxon>
    </lineage>
</organism>
<dbReference type="AlphaFoldDB" id="A0A9P9AKN7"/>